<dbReference type="EMBL" id="FONH01000021">
    <property type="protein sequence ID" value="SFF49365.1"/>
    <property type="molecule type" value="Genomic_DNA"/>
</dbReference>
<accession>A0A1I2J3V6</accession>
<organism evidence="2 3">
    <name type="scientific">Dyella marensis</name>
    <dbReference type="NCBI Taxonomy" id="500610"/>
    <lineage>
        <taxon>Bacteria</taxon>
        <taxon>Pseudomonadati</taxon>
        <taxon>Pseudomonadota</taxon>
        <taxon>Gammaproteobacteria</taxon>
        <taxon>Lysobacterales</taxon>
        <taxon>Rhodanobacteraceae</taxon>
        <taxon>Dyella</taxon>
    </lineage>
</organism>
<proteinExistence type="predicted"/>
<dbReference type="Proteomes" id="UP000199477">
    <property type="component" value="Unassembled WGS sequence"/>
</dbReference>
<dbReference type="PANTHER" id="PTHR34610:SF3">
    <property type="entry name" value="SSL7007 PROTEIN"/>
    <property type="match status" value="1"/>
</dbReference>
<gene>
    <name evidence="2" type="ORF">SAMN02799615_03826</name>
</gene>
<keyword evidence="3" id="KW-1185">Reference proteome</keyword>
<feature type="domain" description="PIN" evidence="1">
    <location>
        <begin position="14"/>
        <end position="127"/>
    </location>
</feature>
<dbReference type="RefSeq" id="WP_026635757.1">
    <property type="nucleotide sequence ID" value="NZ_FONH01000021.1"/>
</dbReference>
<sequence>MSASAPGARGASYRVVLDTNVCLDLFVFRDPAVARLAHALAEGRVEAVTDAACREEWRRVLGYPQLALEQAAQLAALAGYDRWIRCPADAWAMPAQVRLPRCADPDDQKFLELALAAGAGWLLSKDKEVLRLGRRTLRDGLFAIVTPAQWLPGQEGDA</sequence>
<evidence type="ECO:0000259" key="1">
    <source>
        <dbReference type="Pfam" id="PF13470"/>
    </source>
</evidence>
<dbReference type="STRING" id="500610.SAMN02799615_03826"/>
<dbReference type="PANTHER" id="PTHR34610">
    <property type="entry name" value="SSL7007 PROTEIN"/>
    <property type="match status" value="1"/>
</dbReference>
<name>A0A1I2J3V6_9GAMM</name>
<dbReference type="InterPro" id="IPR002716">
    <property type="entry name" value="PIN_dom"/>
</dbReference>
<reference evidence="3" key="1">
    <citation type="submission" date="2016-10" db="EMBL/GenBank/DDBJ databases">
        <authorList>
            <person name="Varghese N."/>
            <person name="Submissions S."/>
        </authorList>
    </citation>
    <scope>NUCLEOTIDE SEQUENCE [LARGE SCALE GENOMIC DNA]</scope>
    <source>
        <strain evidence="3">UNC178MFTsu3.1</strain>
    </source>
</reference>
<protein>
    <submittedName>
        <fullName evidence="2">Putative toxin-antitoxin system toxin component, PIN family</fullName>
    </submittedName>
</protein>
<dbReference type="InterPro" id="IPR029060">
    <property type="entry name" value="PIN-like_dom_sf"/>
</dbReference>
<dbReference type="InterPro" id="IPR002850">
    <property type="entry name" value="PIN_toxin-like"/>
</dbReference>
<dbReference type="SUPFAM" id="SSF88723">
    <property type="entry name" value="PIN domain-like"/>
    <property type="match status" value="1"/>
</dbReference>
<dbReference type="AlphaFoldDB" id="A0A1I2J3V6"/>
<evidence type="ECO:0000313" key="2">
    <source>
        <dbReference type="EMBL" id="SFF49365.1"/>
    </source>
</evidence>
<dbReference type="Pfam" id="PF13470">
    <property type="entry name" value="PIN_3"/>
    <property type="match status" value="1"/>
</dbReference>
<evidence type="ECO:0000313" key="3">
    <source>
        <dbReference type="Proteomes" id="UP000199477"/>
    </source>
</evidence>